<evidence type="ECO:0000313" key="2">
    <source>
        <dbReference type="Proteomes" id="UP001169242"/>
    </source>
</evidence>
<protein>
    <submittedName>
        <fullName evidence="1">Uncharacterized protein</fullName>
    </submittedName>
</protein>
<reference evidence="1" key="1">
    <citation type="journal article" date="2023" name="Int. J. Syst. Evol. Microbiol.">
        <title>&lt;i&gt;Holtiella tumoricola&lt;/i&gt; gen. nov. sp. nov., isolated from a human clinical sample.</title>
        <authorList>
            <person name="Allen-Vercoe E."/>
            <person name="Daigneault M.C."/>
            <person name="Vancuren S.J."/>
            <person name="Cochrane K."/>
            <person name="O'Neal L.L."/>
            <person name="Sankaranarayanan K."/>
            <person name="Lawson P.A."/>
        </authorList>
    </citation>
    <scope>NUCLEOTIDE SEQUENCE</scope>
    <source>
        <strain evidence="1">CC70A</strain>
    </source>
</reference>
<dbReference type="Proteomes" id="UP001169242">
    <property type="component" value="Unassembled WGS sequence"/>
</dbReference>
<name>A0AA42DMG7_9FIRM</name>
<accession>A0AA42DMG7</accession>
<gene>
    <name evidence="1" type="ORF">PBV87_09140</name>
</gene>
<dbReference type="EMBL" id="JAQIFT010000040">
    <property type="protein sequence ID" value="MDA3731639.1"/>
    <property type="molecule type" value="Genomic_DNA"/>
</dbReference>
<organism evidence="1 2">
    <name type="scientific">Holtiella tumoricola</name>
    <dbReference type="NCBI Taxonomy" id="3018743"/>
    <lineage>
        <taxon>Bacteria</taxon>
        <taxon>Bacillati</taxon>
        <taxon>Bacillota</taxon>
        <taxon>Clostridia</taxon>
        <taxon>Lachnospirales</taxon>
        <taxon>Cellulosilyticaceae</taxon>
        <taxon>Holtiella</taxon>
    </lineage>
</organism>
<comment type="caution">
    <text evidence="1">The sequence shown here is derived from an EMBL/GenBank/DDBJ whole genome shotgun (WGS) entry which is preliminary data.</text>
</comment>
<dbReference type="RefSeq" id="WP_271012001.1">
    <property type="nucleotide sequence ID" value="NZ_JAQIFT010000040.1"/>
</dbReference>
<keyword evidence="2" id="KW-1185">Reference proteome</keyword>
<proteinExistence type="predicted"/>
<evidence type="ECO:0000313" key="1">
    <source>
        <dbReference type="EMBL" id="MDA3731639.1"/>
    </source>
</evidence>
<dbReference type="AlphaFoldDB" id="A0AA42DMG7"/>
<sequence length="63" mass="7138">MKITQNQEQIAKELCLKLIEKDLFMRPSVDNSCDTYNNAVGKQVGIMYQAILSQVCNQTSLND</sequence>